<dbReference type="AlphaFoldDB" id="A0A0R2TWM4"/>
<evidence type="ECO:0000313" key="2">
    <source>
        <dbReference type="EMBL" id="KRO91553.1"/>
    </source>
</evidence>
<keyword evidence="1" id="KW-0812">Transmembrane</keyword>
<feature type="transmembrane region" description="Helical" evidence="1">
    <location>
        <begin position="103"/>
        <end position="125"/>
    </location>
</feature>
<protein>
    <submittedName>
        <fullName evidence="2">Uncharacterized protein</fullName>
    </submittedName>
</protein>
<name>A0A0R2TWM4_9GAMM</name>
<accession>A0A0R2TWM4</accession>
<keyword evidence="1" id="KW-1133">Transmembrane helix</keyword>
<proteinExistence type="predicted"/>
<evidence type="ECO:0000313" key="3">
    <source>
        <dbReference type="Proteomes" id="UP000051213"/>
    </source>
</evidence>
<feature type="transmembrane region" description="Helical" evidence="1">
    <location>
        <begin position="31"/>
        <end position="51"/>
    </location>
</feature>
<organism evidence="2 3">
    <name type="scientific">SAR92 bacterium BACL26 MAG-121220-bin70</name>
    <dbReference type="NCBI Taxonomy" id="1655626"/>
    <lineage>
        <taxon>Bacteria</taxon>
        <taxon>Pseudomonadati</taxon>
        <taxon>Pseudomonadota</taxon>
        <taxon>Gammaproteobacteria</taxon>
        <taxon>Cellvibrionales</taxon>
        <taxon>Porticoccaceae</taxon>
        <taxon>SAR92 clade</taxon>
    </lineage>
</organism>
<evidence type="ECO:0000256" key="1">
    <source>
        <dbReference type="SAM" id="Phobius"/>
    </source>
</evidence>
<dbReference type="EMBL" id="LICA01000474">
    <property type="protein sequence ID" value="KRO91553.1"/>
    <property type="molecule type" value="Genomic_DNA"/>
</dbReference>
<feature type="transmembrane region" description="Helical" evidence="1">
    <location>
        <begin position="137"/>
        <end position="155"/>
    </location>
</feature>
<feature type="transmembrane region" description="Helical" evidence="1">
    <location>
        <begin position="72"/>
        <end position="97"/>
    </location>
</feature>
<comment type="caution">
    <text evidence="2">The sequence shown here is derived from an EMBL/GenBank/DDBJ whole genome shotgun (WGS) entry which is preliminary data.</text>
</comment>
<reference evidence="2 3" key="1">
    <citation type="submission" date="2015-10" db="EMBL/GenBank/DDBJ databases">
        <title>Metagenome-Assembled Genomes uncover a global brackish microbiome.</title>
        <authorList>
            <person name="Hugerth L.W."/>
            <person name="Larsson J."/>
            <person name="Alneberg J."/>
            <person name="Lindh M.V."/>
            <person name="Legrand C."/>
            <person name="Pinhassi J."/>
            <person name="Andersson A.F."/>
        </authorList>
    </citation>
    <scope>NUCLEOTIDE SEQUENCE [LARGE SCALE GENOMIC DNA]</scope>
    <source>
        <strain evidence="2">BACL26 MAG-121220-bin70</strain>
    </source>
</reference>
<sequence>MTDKPKSILSLIFTGIFPAQGNNDYRGHPAALLLFIPLTLVTIARSFIHIFKEDGGAQTIATIPLDSYPSSAAGTLVTIFALWGLAQLALGLFYLVVTLRYRTLLPCMYLLVFFEYISRHIIILYHPIETIGTAPGSLINLYIAPAALVLMFLALPKNRG</sequence>
<gene>
    <name evidence="2" type="ORF">ABS24_10335</name>
</gene>
<keyword evidence="1" id="KW-0472">Membrane</keyword>
<dbReference type="Proteomes" id="UP000051213">
    <property type="component" value="Unassembled WGS sequence"/>
</dbReference>